<evidence type="ECO:0000313" key="4">
    <source>
        <dbReference type="Proteomes" id="UP000224634"/>
    </source>
</evidence>
<dbReference type="CDD" id="cd14688">
    <property type="entry name" value="bZIP_YAP"/>
    <property type="match status" value="1"/>
</dbReference>
<keyword evidence="1" id="KW-0175">Coiled coil</keyword>
<evidence type="ECO:0008006" key="5">
    <source>
        <dbReference type="Google" id="ProtNLM"/>
    </source>
</evidence>
<proteinExistence type="predicted"/>
<dbReference type="EMBL" id="PDNA01000136">
    <property type="protein sequence ID" value="PGH11143.1"/>
    <property type="molecule type" value="Genomic_DNA"/>
</dbReference>
<dbReference type="STRING" id="1447883.A0A2B7XQV6"/>
<comment type="caution">
    <text evidence="3">The sequence shown here is derived from an EMBL/GenBank/DDBJ whole genome shotgun (WGS) entry which is preliminary data.</text>
</comment>
<keyword evidence="4" id="KW-1185">Reference proteome</keyword>
<gene>
    <name evidence="3" type="ORF">AJ80_07245</name>
</gene>
<accession>A0A2B7XQV6</accession>
<evidence type="ECO:0000256" key="2">
    <source>
        <dbReference type="SAM" id="MobiDB-lite"/>
    </source>
</evidence>
<feature type="region of interest" description="Disordered" evidence="2">
    <location>
        <begin position="92"/>
        <end position="114"/>
    </location>
</feature>
<reference evidence="3 4" key="1">
    <citation type="submission" date="2017-10" db="EMBL/GenBank/DDBJ databases">
        <title>Comparative genomics in systemic dimorphic fungi from Ajellomycetaceae.</title>
        <authorList>
            <person name="Munoz J.F."/>
            <person name="Mcewen J.G."/>
            <person name="Clay O.K."/>
            <person name="Cuomo C.A."/>
        </authorList>
    </citation>
    <scope>NUCLEOTIDE SEQUENCE [LARGE SCALE GENOMIC DNA]</scope>
    <source>
        <strain evidence="3 4">UAMH7299</strain>
    </source>
</reference>
<dbReference type="PANTHER" id="PTHR42070:SF1">
    <property type="entry name" value="FILAMENT ASSOCIATED PROTEIN, PUTATIVE (AFU_ORTHOLOGUE AFUA_8G06630)-RELATED"/>
    <property type="match status" value="1"/>
</dbReference>
<dbReference type="PANTHER" id="PTHR42070">
    <property type="entry name" value="FILAMENT ASSOCIATED PROTEIN, PUTATIVE (AFU_ORTHOLOGUE AFUA_8G06630)-RELATED"/>
    <property type="match status" value="1"/>
</dbReference>
<feature type="coiled-coil region" evidence="1">
    <location>
        <begin position="23"/>
        <end position="57"/>
    </location>
</feature>
<feature type="compositionally biased region" description="Polar residues" evidence="2">
    <location>
        <begin position="94"/>
        <end position="103"/>
    </location>
</feature>
<name>A0A2B7XQV6_POLH7</name>
<dbReference type="AlphaFoldDB" id="A0A2B7XQV6"/>
<dbReference type="OrthoDB" id="4505928at2759"/>
<dbReference type="Proteomes" id="UP000224634">
    <property type="component" value="Unassembled WGS sequence"/>
</dbReference>
<evidence type="ECO:0000313" key="3">
    <source>
        <dbReference type="EMBL" id="PGH11143.1"/>
    </source>
</evidence>
<sequence length="245" mass="27395">MSALGMTKSANLARVRENQRRCRARQKEYIQDLERRLQEYERRGVEATIEVQSAARRVVEENAQLRSLLRLRGVTDVEVDGYLQNEHSRGYAISNGSSVSTPGVDTYHEPRVAGKPTKPMLQAMKLSEDVTREQPAAKMRDEPRQLTEVFSANGQLHPEPTWSDRPDNYPQSIPEFAAETYRPAPRGNVSRGLESDDATSCNEAASIIASMRGHNDAQAVRAELGCAPDIDCKVKNMVIFHALDT</sequence>
<evidence type="ECO:0000256" key="1">
    <source>
        <dbReference type="SAM" id="Coils"/>
    </source>
</evidence>
<organism evidence="3 4">
    <name type="scientific">Polytolypa hystricis (strain UAMH7299)</name>
    <dbReference type="NCBI Taxonomy" id="1447883"/>
    <lineage>
        <taxon>Eukaryota</taxon>
        <taxon>Fungi</taxon>
        <taxon>Dikarya</taxon>
        <taxon>Ascomycota</taxon>
        <taxon>Pezizomycotina</taxon>
        <taxon>Eurotiomycetes</taxon>
        <taxon>Eurotiomycetidae</taxon>
        <taxon>Onygenales</taxon>
        <taxon>Onygenales incertae sedis</taxon>
        <taxon>Polytolypa</taxon>
    </lineage>
</organism>
<protein>
    <recommendedName>
        <fullName evidence="5">BZIP domain-containing protein</fullName>
    </recommendedName>
</protein>